<keyword evidence="5 11" id="KW-0808">Transferase</keyword>
<keyword evidence="9 11" id="KW-0665">Pyrimidine biosynthesis</keyword>
<dbReference type="HAMAP" id="MF_01220_B">
    <property type="entry name" value="PyrH_B"/>
    <property type="match status" value="1"/>
</dbReference>
<keyword evidence="6 11" id="KW-0547">Nucleotide-binding</keyword>
<comment type="similarity">
    <text evidence="3 11">Belongs to the UMP kinase family.</text>
</comment>
<evidence type="ECO:0000256" key="2">
    <source>
        <dbReference type="ARBA" id="ARBA00004791"/>
    </source>
</evidence>
<evidence type="ECO:0000256" key="3">
    <source>
        <dbReference type="ARBA" id="ARBA00007614"/>
    </source>
</evidence>
<proteinExistence type="inferred from homology"/>
<evidence type="ECO:0000256" key="11">
    <source>
        <dbReference type="HAMAP-Rule" id="MF_01220"/>
    </source>
</evidence>
<evidence type="ECO:0000256" key="9">
    <source>
        <dbReference type="ARBA" id="ARBA00022975"/>
    </source>
</evidence>
<dbReference type="CDD" id="cd04254">
    <property type="entry name" value="AAK_UMPK-PyrH-Ec"/>
    <property type="match status" value="1"/>
</dbReference>
<comment type="activity regulation">
    <text evidence="11">Inhibited by UTP.</text>
</comment>
<dbReference type="Pfam" id="PF00696">
    <property type="entry name" value="AA_kinase"/>
    <property type="match status" value="1"/>
</dbReference>
<dbReference type="SUPFAM" id="SSF53633">
    <property type="entry name" value="Carbamate kinase-like"/>
    <property type="match status" value="1"/>
</dbReference>
<dbReference type="InterPro" id="IPR015963">
    <property type="entry name" value="Uridylate_kinase_bac"/>
</dbReference>
<dbReference type="Proteomes" id="UP000295777">
    <property type="component" value="Unassembled WGS sequence"/>
</dbReference>
<feature type="binding site" evidence="11">
    <location>
        <begin position="147"/>
        <end position="154"/>
    </location>
    <ligand>
        <name>UMP</name>
        <dbReference type="ChEBI" id="CHEBI:57865"/>
    </ligand>
</feature>
<keyword evidence="8 11" id="KW-0067">ATP-binding</keyword>
<dbReference type="GO" id="GO:0033862">
    <property type="term" value="F:UMP kinase activity"/>
    <property type="evidence" value="ECO:0007669"/>
    <property type="project" value="UniProtKB-EC"/>
</dbReference>
<evidence type="ECO:0000313" key="13">
    <source>
        <dbReference type="EMBL" id="TCK04542.1"/>
    </source>
</evidence>
<dbReference type="InterPro" id="IPR001048">
    <property type="entry name" value="Asp/Glu/Uridylate_kinase"/>
</dbReference>
<dbReference type="GO" id="GO:0006225">
    <property type="term" value="P:UDP biosynthetic process"/>
    <property type="evidence" value="ECO:0007669"/>
    <property type="project" value="TreeGrafter"/>
</dbReference>
<organism evidence="13 14">
    <name type="scientific">Phorcysia thermohydrogeniphila</name>
    <dbReference type="NCBI Taxonomy" id="936138"/>
    <lineage>
        <taxon>Bacteria</taxon>
        <taxon>Pseudomonadati</taxon>
        <taxon>Aquificota</taxon>
        <taxon>Aquificia</taxon>
        <taxon>Desulfurobacteriales</taxon>
        <taxon>Desulfurobacteriaceae</taxon>
        <taxon>Phorcysia</taxon>
    </lineage>
</organism>
<comment type="function">
    <text evidence="11">Catalyzes the reversible phosphorylation of UMP to UDP.</text>
</comment>
<dbReference type="EMBL" id="SMFV01000003">
    <property type="protein sequence ID" value="TCK04542.1"/>
    <property type="molecule type" value="Genomic_DNA"/>
</dbReference>
<dbReference type="FunFam" id="3.40.1160.10:FF:000001">
    <property type="entry name" value="Uridylate kinase"/>
    <property type="match status" value="1"/>
</dbReference>
<evidence type="ECO:0000256" key="10">
    <source>
        <dbReference type="ARBA" id="ARBA00047767"/>
    </source>
</evidence>
<dbReference type="PIRSF" id="PIRSF005650">
    <property type="entry name" value="Uridylate_kin"/>
    <property type="match status" value="1"/>
</dbReference>
<feature type="binding site" evidence="11">
    <location>
        <position position="86"/>
    </location>
    <ligand>
        <name>UMP</name>
        <dbReference type="ChEBI" id="CHEBI:57865"/>
    </ligand>
</feature>
<evidence type="ECO:0000256" key="4">
    <source>
        <dbReference type="ARBA" id="ARBA00022490"/>
    </source>
</evidence>
<comment type="subcellular location">
    <subcellularLocation>
        <location evidence="1 11">Cytoplasm</location>
    </subcellularLocation>
</comment>
<evidence type="ECO:0000313" key="14">
    <source>
        <dbReference type="Proteomes" id="UP000295777"/>
    </source>
</evidence>
<accession>A0A4R1GJU1</accession>
<evidence type="ECO:0000256" key="6">
    <source>
        <dbReference type="ARBA" id="ARBA00022741"/>
    </source>
</evidence>
<dbReference type="PANTHER" id="PTHR42833:SF4">
    <property type="entry name" value="URIDYLATE KINASE PUMPKIN, CHLOROPLASTIC"/>
    <property type="match status" value="1"/>
</dbReference>
<comment type="caution">
    <text evidence="13">The sequence shown here is derived from an EMBL/GenBank/DDBJ whole genome shotgun (WGS) entry which is preliminary data.</text>
</comment>
<dbReference type="PANTHER" id="PTHR42833">
    <property type="entry name" value="URIDYLATE KINASE"/>
    <property type="match status" value="1"/>
</dbReference>
<feature type="binding site" evidence="11">
    <location>
        <position position="180"/>
    </location>
    <ligand>
        <name>ATP</name>
        <dbReference type="ChEBI" id="CHEBI:30616"/>
    </ligand>
</feature>
<feature type="binding site" evidence="11">
    <location>
        <position position="174"/>
    </location>
    <ligand>
        <name>ATP</name>
        <dbReference type="ChEBI" id="CHEBI:30616"/>
    </ligand>
</feature>
<comment type="catalytic activity">
    <reaction evidence="10 11">
        <text>UMP + ATP = UDP + ADP</text>
        <dbReference type="Rhea" id="RHEA:24400"/>
        <dbReference type="ChEBI" id="CHEBI:30616"/>
        <dbReference type="ChEBI" id="CHEBI:57865"/>
        <dbReference type="ChEBI" id="CHEBI:58223"/>
        <dbReference type="ChEBI" id="CHEBI:456216"/>
        <dbReference type="EC" id="2.7.4.22"/>
    </reaction>
</comment>
<keyword evidence="4 11" id="KW-0963">Cytoplasm</keyword>
<sequence length="253" mass="27831">MYNCEKLKVKRREMEIKYERILLKLSGEALQGNKNYGIDPEFLRRLAKEIKRVVELGVEVAIVIGGGNIFRGVSGATQGMDRATADYMGMLATVINALALQDALEKEGLHTRVLTAIEMREIAEPYIRRRAIRHLEKGRVVIFGAGTGNPFFTTDTAAALRAAEINADVLLKATKVDGIYTADPLKDKNAKKLDKLSYKEVITNGIKVMDSAAVSLCMENNIPIVVFDVRKPGNLERVVRGEAVGSLVEGEAL</sequence>
<evidence type="ECO:0000256" key="5">
    <source>
        <dbReference type="ARBA" id="ARBA00022679"/>
    </source>
</evidence>
<feature type="binding site" evidence="11">
    <location>
        <position position="66"/>
    </location>
    <ligand>
        <name>UMP</name>
        <dbReference type="ChEBI" id="CHEBI:57865"/>
    </ligand>
</feature>
<evidence type="ECO:0000256" key="1">
    <source>
        <dbReference type="ARBA" id="ARBA00004496"/>
    </source>
</evidence>
<reference evidence="13 14" key="1">
    <citation type="submission" date="2019-03" db="EMBL/GenBank/DDBJ databases">
        <title>Genomic Encyclopedia of Archaeal and Bacterial Type Strains, Phase II (KMG-II): from individual species to whole genera.</title>
        <authorList>
            <person name="Goeker M."/>
        </authorList>
    </citation>
    <scope>NUCLEOTIDE SEQUENCE [LARGE SCALE GENOMIC DNA]</scope>
    <source>
        <strain evidence="13 14">DSM 24425</strain>
    </source>
</reference>
<dbReference type="GO" id="GO:0005737">
    <property type="term" value="C:cytoplasm"/>
    <property type="evidence" value="ECO:0007669"/>
    <property type="project" value="UniProtKB-SubCell"/>
</dbReference>
<dbReference type="AlphaFoldDB" id="A0A4R1GJU1"/>
<comment type="pathway">
    <text evidence="2 11">Pyrimidine metabolism; CTP biosynthesis via de novo pathway; UDP from UMP (UMPK route): step 1/1.</text>
</comment>
<keyword evidence="14" id="KW-1185">Reference proteome</keyword>
<feature type="binding site" evidence="11">
    <location>
        <position position="71"/>
    </location>
    <ligand>
        <name>ATP</name>
        <dbReference type="ChEBI" id="CHEBI:30616"/>
    </ligand>
</feature>
<dbReference type="UniPathway" id="UPA00159">
    <property type="reaction ID" value="UER00275"/>
</dbReference>
<evidence type="ECO:0000259" key="12">
    <source>
        <dbReference type="Pfam" id="PF00696"/>
    </source>
</evidence>
<gene>
    <name evidence="11" type="primary">pyrH</name>
    <name evidence="13" type="ORF">CLV27_0975</name>
</gene>
<dbReference type="OrthoDB" id="9807458at2"/>
<keyword evidence="7 11" id="KW-0418">Kinase</keyword>
<dbReference type="InterPro" id="IPR011817">
    <property type="entry name" value="Uridylate_kinase"/>
</dbReference>
<dbReference type="GO" id="GO:0044210">
    <property type="term" value="P:'de novo' CTP biosynthetic process"/>
    <property type="evidence" value="ECO:0007669"/>
    <property type="project" value="UniProtKB-UniRule"/>
</dbReference>
<feature type="binding site" evidence="11">
    <location>
        <position position="67"/>
    </location>
    <ligand>
        <name>ATP</name>
        <dbReference type="ChEBI" id="CHEBI:30616"/>
    </ligand>
</feature>
<name>A0A4R1GJU1_9BACT</name>
<protein>
    <recommendedName>
        <fullName evidence="11">Uridylate kinase</fullName>
        <shortName evidence="11">UK</shortName>
        <ecNumber evidence="11">2.7.4.22</ecNumber>
    </recommendedName>
    <alternativeName>
        <fullName evidence="11">Uridine monophosphate kinase</fullName>
        <shortName evidence="11">UMP kinase</shortName>
        <shortName evidence="11">UMPK</shortName>
    </alternativeName>
</protein>
<evidence type="ECO:0000256" key="8">
    <source>
        <dbReference type="ARBA" id="ARBA00022840"/>
    </source>
</evidence>
<feature type="binding site" evidence="11">
    <location>
        <position position="183"/>
    </location>
    <ligand>
        <name>ATP</name>
        <dbReference type="ChEBI" id="CHEBI:30616"/>
    </ligand>
</feature>
<dbReference type="GO" id="GO:0005524">
    <property type="term" value="F:ATP binding"/>
    <property type="evidence" value="ECO:0007669"/>
    <property type="project" value="UniProtKB-KW"/>
</dbReference>
<comment type="caution">
    <text evidence="11">Lacks conserved residue(s) required for the propagation of feature annotation.</text>
</comment>
<comment type="subunit">
    <text evidence="11">Homohexamer.</text>
</comment>
<evidence type="ECO:0000256" key="7">
    <source>
        <dbReference type="ARBA" id="ARBA00022777"/>
    </source>
</evidence>
<feature type="binding site" evidence="11">
    <location>
        <begin position="24"/>
        <end position="27"/>
    </location>
    <ligand>
        <name>ATP</name>
        <dbReference type="ChEBI" id="CHEBI:30616"/>
    </ligand>
</feature>
<dbReference type="EC" id="2.7.4.22" evidence="11"/>
<dbReference type="InterPro" id="IPR036393">
    <property type="entry name" value="AceGlu_kinase-like_sf"/>
</dbReference>
<feature type="domain" description="Aspartate/glutamate/uridylate kinase" evidence="12">
    <location>
        <begin position="20"/>
        <end position="228"/>
    </location>
</feature>
<dbReference type="Gene3D" id="3.40.1160.10">
    <property type="entry name" value="Acetylglutamate kinase-like"/>
    <property type="match status" value="1"/>
</dbReference>
<dbReference type="NCBIfam" id="TIGR02075">
    <property type="entry name" value="pyrH_bact"/>
    <property type="match status" value="1"/>
</dbReference>